<protein>
    <submittedName>
        <fullName evidence="1">Uncharacterized protein</fullName>
    </submittedName>
</protein>
<organism evidence="1">
    <name type="scientific">Arundo donax</name>
    <name type="common">Giant reed</name>
    <name type="synonym">Donax arundinaceus</name>
    <dbReference type="NCBI Taxonomy" id="35708"/>
    <lineage>
        <taxon>Eukaryota</taxon>
        <taxon>Viridiplantae</taxon>
        <taxon>Streptophyta</taxon>
        <taxon>Embryophyta</taxon>
        <taxon>Tracheophyta</taxon>
        <taxon>Spermatophyta</taxon>
        <taxon>Magnoliopsida</taxon>
        <taxon>Liliopsida</taxon>
        <taxon>Poales</taxon>
        <taxon>Poaceae</taxon>
        <taxon>PACMAD clade</taxon>
        <taxon>Arundinoideae</taxon>
        <taxon>Arundineae</taxon>
        <taxon>Arundo</taxon>
    </lineage>
</organism>
<sequence length="16" mass="1797">MQKRWSTGWAAGSFAL</sequence>
<proteinExistence type="predicted"/>
<reference evidence="1" key="2">
    <citation type="journal article" date="2015" name="Data Brief">
        <title>Shoot transcriptome of the giant reed, Arundo donax.</title>
        <authorList>
            <person name="Barrero R.A."/>
            <person name="Guerrero F.D."/>
            <person name="Moolhuijzen P."/>
            <person name="Goolsby J.A."/>
            <person name="Tidwell J."/>
            <person name="Bellgard S.E."/>
            <person name="Bellgard M.I."/>
        </authorList>
    </citation>
    <scope>NUCLEOTIDE SEQUENCE</scope>
    <source>
        <tissue evidence="1">Shoot tissue taken approximately 20 cm above the soil surface</tissue>
    </source>
</reference>
<dbReference type="EMBL" id="GBRH01165563">
    <property type="protein sequence ID" value="JAE32333.1"/>
    <property type="molecule type" value="Transcribed_RNA"/>
</dbReference>
<accession>A0A0A9HHE1</accession>
<name>A0A0A9HHE1_ARUDO</name>
<reference evidence="1" key="1">
    <citation type="submission" date="2014-09" db="EMBL/GenBank/DDBJ databases">
        <authorList>
            <person name="Magalhaes I.L.F."/>
            <person name="Oliveira U."/>
            <person name="Santos F.R."/>
            <person name="Vidigal T.H.D.A."/>
            <person name="Brescovit A.D."/>
            <person name="Santos A.J."/>
        </authorList>
    </citation>
    <scope>NUCLEOTIDE SEQUENCE</scope>
    <source>
        <tissue evidence="1">Shoot tissue taken approximately 20 cm above the soil surface</tissue>
    </source>
</reference>
<dbReference type="AlphaFoldDB" id="A0A0A9HHE1"/>
<evidence type="ECO:0000313" key="1">
    <source>
        <dbReference type="EMBL" id="JAE32333.1"/>
    </source>
</evidence>